<keyword evidence="3" id="KW-0804">Transcription</keyword>
<dbReference type="PANTHER" id="PTHR43537">
    <property type="entry name" value="TRANSCRIPTIONAL REGULATOR, GNTR FAMILY"/>
    <property type="match status" value="1"/>
</dbReference>
<dbReference type="InterPro" id="IPR036390">
    <property type="entry name" value="WH_DNA-bd_sf"/>
</dbReference>
<accession>A0A356LET7</accession>
<dbReference type="Gene3D" id="1.10.10.10">
    <property type="entry name" value="Winged helix-like DNA-binding domain superfamily/Winged helix DNA-binding domain"/>
    <property type="match status" value="1"/>
</dbReference>
<sequence>MESDRVYQRIAASIREKILNNSYPVSSRIPPERELASQLQVSRTSVREAIIALEVSGWVEVRLGSGVYVRQRGPAQVNHADPPVHPKLLPHLAMSTEVTPFELLQARLLLEPEIAALAAGRRSDEQMQAIKDAYLMNVQDNLNRSQDHIGDRLFHIRIAEAAENGAYAFFVRYLLGKQYTELFGRLQQLYTPDDMPLRSQLEHHHILLALEKQDADGARQAMHAHLTNVIRIFMRSVESGS</sequence>
<evidence type="ECO:0000256" key="1">
    <source>
        <dbReference type="ARBA" id="ARBA00023015"/>
    </source>
</evidence>
<dbReference type="EMBL" id="DOEK01000023">
    <property type="protein sequence ID" value="HBP29496.1"/>
    <property type="molecule type" value="Genomic_DNA"/>
</dbReference>
<dbReference type="CDD" id="cd07377">
    <property type="entry name" value="WHTH_GntR"/>
    <property type="match status" value="1"/>
</dbReference>
<organism evidence="5 6">
    <name type="scientific">Advenella kashmirensis</name>
    <dbReference type="NCBI Taxonomy" id="310575"/>
    <lineage>
        <taxon>Bacteria</taxon>
        <taxon>Pseudomonadati</taxon>
        <taxon>Pseudomonadota</taxon>
        <taxon>Betaproteobacteria</taxon>
        <taxon>Burkholderiales</taxon>
        <taxon>Alcaligenaceae</taxon>
    </lineage>
</organism>
<evidence type="ECO:0000313" key="6">
    <source>
        <dbReference type="Proteomes" id="UP000264036"/>
    </source>
</evidence>
<comment type="caution">
    <text evidence="5">The sequence shown here is derived from an EMBL/GenBank/DDBJ whole genome shotgun (WGS) entry which is preliminary data.</text>
</comment>
<evidence type="ECO:0000259" key="4">
    <source>
        <dbReference type="PROSITE" id="PS50949"/>
    </source>
</evidence>
<dbReference type="PANTHER" id="PTHR43537:SF5">
    <property type="entry name" value="UXU OPERON TRANSCRIPTIONAL REGULATOR"/>
    <property type="match status" value="1"/>
</dbReference>
<protein>
    <submittedName>
        <fullName evidence="5">GntR family transcriptional regulator</fullName>
    </submittedName>
</protein>
<dbReference type="Pfam" id="PF07729">
    <property type="entry name" value="FCD"/>
    <property type="match status" value="1"/>
</dbReference>
<dbReference type="Pfam" id="PF00392">
    <property type="entry name" value="GntR"/>
    <property type="match status" value="1"/>
</dbReference>
<keyword evidence="1" id="KW-0805">Transcription regulation</keyword>
<evidence type="ECO:0000256" key="2">
    <source>
        <dbReference type="ARBA" id="ARBA00023125"/>
    </source>
</evidence>
<dbReference type="Gene3D" id="1.20.120.530">
    <property type="entry name" value="GntR ligand-binding domain-like"/>
    <property type="match status" value="1"/>
</dbReference>
<dbReference type="InterPro" id="IPR008920">
    <property type="entry name" value="TF_FadR/GntR_C"/>
</dbReference>
<evidence type="ECO:0000256" key="3">
    <source>
        <dbReference type="ARBA" id="ARBA00023163"/>
    </source>
</evidence>
<reference evidence="5 6" key="1">
    <citation type="journal article" date="2018" name="Nat. Biotechnol.">
        <title>A standardized bacterial taxonomy based on genome phylogeny substantially revises the tree of life.</title>
        <authorList>
            <person name="Parks D.H."/>
            <person name="Chuvochina M."/>
            <person name="Waite D.W."/>
            <person name="Rinke C."/>
            <person name="Skarshewski A."/>
            <person name="Chaumeil P.A."/>
            <person name="Hugenholtz P."/>
        </authorList>
    </citation>
    <scope>NUCLEOTIDE SEQUENCE [LARGE SCALE GENOMIC DNA]</scope>
    <source>
        <strain evidence="5">UBA10707</strain>
    </source>
</reference>
<dbReference type="InterPro" id="IPR000524">
    <property type="entry name" value="Tscrpt_reg_HTH_GntR"/>
</dbReference>
<keyword evidence="2" id="KW-0238">DNA-binding</keyword>
<dbReference type="GO" id="GO:0003700">
    <property type="term" value="F:DNA-binding transcription factor activity"/>
    <property type="evidence" value="ECO:0007669"/>
    <property type="project" value="InterPro"/>
</dbReference>
<dbReference type="SUPFAM" id="SSF48008">
    <property type="entry name" value="GntR ligand-binding domain-like"/>
    <property type="match status" value="1"/>
</dbReference>
<dbReference type="AlphaFoldDB" id="A0A356LET7"/>
<dbReference type="InterPro" id="IPR011711">
    <property type="entry name" value="GntR_C"/>
</dbReference>
<feature type="domain" description="HTH gntR-type" evidence="4">
    <location>
        <begin position="4"/>
        <end position="72"/>
    </location>
</feature>
<proteinExistence type="predicted"/>
<dbReference type="SMART" id="SM00345">
    <property type="entry name" value="HTH_GNTR"/>
    <property type="match status" value="1"/>
</dbReference>
<dbReference type="PRINTS" id="PR00035">
    <property type="entry name" value="HTHGNTR"/>
</dbReference>
<dbReference type="GO" id="GO:0003677">
    <property type="term" value="F:DNA binding"/>
    <property type="evidence" value="ECO:0007669"/>
    <property type="project" value="UniProtKB-KW"/>
</dbReference>
<dbReference type="SUPFAM" id="SSF46785">
    <property type="entry name" value="Winged helix' DNA-binding domain"/>
    <property type="match status" value="1"/>
</dbReference>
<dbReference type="PROSITE" id="PS50949">
    <property type="entry name" value="HTH_GNTR"/>
    <property type="match status" value="1"/>
</dbReference>
<name>A0A356LET7_9BURK</name>
<dbReference type="SMART" id="SM00895">
    <property type="entry name" value="FCD"/>
    <property type="match status" value="1"/>
</dbReference>
<dbReference type="InterPro" id="IPR036388">
    <property type="entry name" value="WH-like_DNA-bd_sf"/>
</dbReference>
<dbReference type="Proteomes" id="UP000264036">
    <property type="component" value="Unassembled WGS sequence"/>
</dbReference>
<gene>
    <name evidence="5" type="ORF">DD666_08785</name>
</gene>
<evidence type="ECO:0000313" key="5">
    <source>
        <dbReference type="EMBL" id="HBP29496.1"/>
    </source>
</evidence>